<dbReference type="HOGENOM" id="CLU_054274_1_0_1"/>
<evidence type="ECO:0000256" key="1">
    <source>
        <dbReference type="SAM" id="MobiDB-lite"/>
    </source>
</evidence>
<dbReference type="RefSeq" id="XP_014176872.1">
    <property type="nucleotide sequence ID" value="XM_014321397.1"/>
</dbReference>
<feature type="transmembrane region" description="Helical" evidence="2">
    <location>
        <begin position="236"/>
        <end position="258"/>
    </location>
</feature>
<evidence type="ECO:0000313" key="3">
    <source>
        <dbReference type="EMBL" id="EJT45425.1"/>
    </source>
</evidence>
<keyword evidence="2" id="KW-0472">Membrane</keyword>
<dbReference type="OrthoDB" id="9909019at2759"/>
<dbReference type="Proteomes" id="UP000002748">
    <property type="component" value="Unassembled WGS sequence"/>
</dbReference>
<evidence type="ECO:0000256" key="2">
    <source>
        <dbReference type="SAM" id="Phobius"/>
    </source>
</evidence>
<feature type="compositionally biased region" description="Acidic residues" evidence="1">
    <location>
        <begin position="371"/>
        <end position="390"/>
    </location>
</feature>
<feature type="transmembrane region" description="Helical" evidence="2">
    <location>
        <begin position="183"/>
        <end position="205"/>
    </location>
</feature>
<dbReference type="VEuPathDB" id="FungiDB:A1Q1_06188"/>
<name>J4U5V8_TRIAS</name>
<accession>J4U5V8</accession>
<feature type="transmembrane region" description="Helical" evidence="2">
    <location>
        <begin position="24"/>
        <end position="48"/>
    </location>
</feature>
<gene>
    <name evidence="3" type="ORF">A1Q1_06188</name>
</gene>
<protein>
    <submittedName>
        <fullName evidence="3">Uncharacterized protein</fullName>
    </submittedName>
</protein>
<evidence type="ECO:0000313" key="4">
    <source>
        <dbReference type="Proteomes" id="UP000002748"/>
    </source>
</evidence>
<reference evidence="3 4" key="1">
    <citation type="journal article" date="2012" name="Eukaryot. Cell">
        <title>Draft genome sequence of CBS 2479, the standard type strain of Trichosporon asahii.</title>
        <authorList>
            <person name="Yang R.Y."/>
            <person name="Li H.T."/>
            <person name="Zhu H."/>
            <person name="Zhou G.P."/>
            <person name="Wang M."/>
            <person name="Wang L."/>
        </authorList>
    </citation>
    <scope>NUCLEOTIDE SEQUENCE [LARGE SCALE GENOMIC DNA]</scope>
    <source>
        <strain evidence="4">ATCC 90039 / CBS 2479 / JCM 2466 / KCTC 7840 / NCYC 2677 / UAMH 7654</strain>
    </source>
</reference>
<keyword evidence="2" id="KW-0812">Transmembrane</keyword>
<dbReference type="KEGG" id="tasa:A1Q1_06188"/>
<proteinExistence type="predicted"/>
<feature type="compositionally biased region" description="Gly residues" evidence="1">
    <location>
        <begin position="356"/>
        <end position="365"/>
    </location>
</feature>
<dbReference type="GO" id="GO:0016409">
    <property type="term" value="F:palmitoyltransferase activity"/>
    <property type="evidence" value="ECO:0007669"/>
    <property type="project" value="InterPro"/>
</dbReference>
<dbReference type="AlphaFoldDB" id="J4U5V8"/>
<feature type="region of interest" description="Disordered" evidence="1">
    <location>
        <begin position="334"/>
        <end position="399"/>
    </location>
</feature>
<feature type="transmembrane region" description="Helical" evidence="2">
    <location>
        <begin position="54"/>
        <end position="72"/>
    </location>
</feature>
<dbReference type="InterPro" id="IPR039859">
    <property type="entry name" value="PFA4/ZDH16/20/ERF2-like"/>
</dbReference>
<organism evidence="3 4">
    <name type="scientific">Trichosporon asahii var. asahii (strain ATCC 90039 / CBS 2479 / JCM 2466 / KCTC 7840 / NBRC 103889/ NCYC 2677 / UAMH 7654)</name>
    <name type="common">Yeast</name>
    <dbReference type="NCBI Taxonomy" id="1186058"/>
    <lineage>
        <taxon>Eukaryota</taxon>
        <taxon>Fungi</taxon>
        <taxon>Dikarya</taxon>
        <taxon>Basidiomycota</taxon>
        <taxon>Agaricomycotina</taxon>
        <taxon>Tremellomycetes</taxon>
        <taxon>Trichosporonales</taxon>
        <taxon>Trichosporonaceae</taxon>
        <taxon>Trichosporon</taxon>
    </lineage>
</organism>
<comment type="caution">
    <text evidence="3">The sequence shown here is derived from an EMBL/GenBank/DDBJ whole genome shotgun (WGS) entry which is preliminary data.</text>
</comment>
<sequence>MPPRGPSALVIRCFKRLEHAADRLTGAAGPVFIGLAWILTVLGGFAFFDVVTRDLSWLATIAMLPFYALVPLNMYGQYWLATHVPSGYPLPQSEKEERFLGNDPSSWLAPEQWGFKRTRGTAVSGNAFGGRRRVRRCRKCNGPKPPVSYFAELEAGANGSAPTTAQYASAACSLWITTVLRHFVLFMAWLSLGAWFVVALGYDYFWATLDWKLPVSLSRVRFELIIQYPAKVTPKVAFTLTYVLCCAIGLAVPVLAGWHMYMVSQGETSIEGHDNDYLRKKAKKDGLIYLNPYDYGAKRNLQMFFNVGPGGYPLSTLLFPFVVPPASDGWSWPLRSYPEKPPKGAPKPRSSEEGAQGDGPGGRYVMGGADELTDDEGGGGGWWEDEDEELERALDVQDE</sequence>
<dbReference type="EMBL" id="ALBS01000327">
    <property type="protein sequence ID" value="EJT45425.1"/>
    <property type="molecule type" value="Genomic_DNA"/>
</dbReference>
<keyword evidence="2" id="KW-1133">Transmembrane helix</keyword>
<dbReference type="GeneID" id="25989700"/>
<dbReference type="PANTHER" id="PTHR12246">
    <property type="entry name" value="PALMITOYLTRANSFERASE ZDHHC16"/>
    <property type="match status" value="1"/>
</dbReference>